<sequence>MKESHLKCPNCHLTEGNPELGLECSSHSSGPEGSTEYTFQSSICSLAGEYFCRWSSAYHLQSVPDLSG</sequence>
<evidence type="ECO:0000313" key="1">
    <source>
        <dbReference type="EMBL" id="KAJ7987814.1"/>
    </source>
</evidence>
<keyword evidence="2" id="KW-1185">Reference proteome</keyword>
<gene>
    <name evidence="1" type="ORF">DPEC_G00330420</name>
</gene>
<comment type="caution">
    <text evidence="1">The sequence shown here is derived from an EMBL/GenBank/DDBJ whole genome shotgun (WGS) entry which is preliminary data.</text>
</comment>
<organism evidence="1 2">
    <name type="scientific">Dallia pectoralis</name>
    <name type="common">Alaska blackfish</name>
    <dbReference type="NCBI Taxonomy" id="75939"/>
    <lineage>
        <taxon>Eukaryota</taxon>
        <taxon>Metazoa</taxon>
        <taxon>Chordata</taxon>
        <taxon>Craniata</taxon>
        <taxon>Vertebrata</taxon>
        <taxon>Euteleostomi</taxon>
        <taxon>Actinopterygii</taxon>
        <taxon>Neopterygii</taxon>
        <taxon>Teleostei</taxon>
        <taxon>Protacanthopterygii</taxon>
        <taxon>Esociformes</taxon>
        <taxon>Umbridae</taxon>
        <taxon>Dallia</taxon>
    </lineage>
</organism>
<name>A0ACC2F936_DALPE</name>
<proteinExistence type="predicted"/>
<accession>A0ACC2F936</accession>
<protein>
    <submittedName>
        <fullName evidence="1">Uncharacterized protein</fullName>
    </submittedName>
</protein>
<reference evidence="1" key="1">
    <citation type="submission" date="2021-05" db="EMBL/GenBank/DDBJ databases">
        <authorList>
            <person name="Pan Q."/>
            <person name="Jouanno E."/>
            <person name="Zahm M."/>
            <person name="Klopp C."/>
            <person name="Cabau C."/>
            <person name="Louis A."/>
            <person name="Berthelot C."/>
            <person name="Parey E."/>
            <person name="Roest Crollius H."/>
            <person name="Montfort J."/>
            <person name="Robinson-Rechavi M."/>
            <person name="Bouchez O."/>
            <person name="Lampietro C."/>
            <person name="Lopez Roques C."/>
            <person name="Donnadieu C."/>
            <person name="Postlethwait J."/>
            <person name="Bobe J."/>
            <person name="Dillon D."/>
            <person name="Chandos A."/>
            <person name="von Hippel F."/>
            <person name="Guiguen Y."/>
        </authorList>
    </citation>
    <scope>NUCLEOTIDE SEQUENCE</scope>
    <source>
        <strain evidence="1">YG-Jan2019</strain>
    </source>
</reference>
<evidence type="ECO:0000313" key="2">
    <source>
        <dbReference type="Proteomes" id="UP001157502"/>
    </source>
</evidence>
<dbReference type="EMBL" id="CM055759">
    <property type="protein sequence ID" value="KAJ7987814.1"/>
    <property type="molecule type" value="Genomic_DNA"/>
</dbReference>
<dbReference type="Proteomes" id="UP001157502">
    <property type="component" value="Chromosome 32"/>
</dbReference>